<dbReference type="SUPFAM" id="SSF54637">
    <property type="entry name" value="Thioesterase/thiol ester dehydrase-isomerase"/>
    <property type="match status" value="1"/>
</dbReference>
<dbReference type="Proteomes" id="UP000092993">
    <property type="component" value="Unassembled WGS sequence"/>
</dbReference>
<organism evidence="2 3">
    <name type="scientific">Grifola frondosa</name>
    <name type="common">Maitake</name>
    <name type="synonym">Polyporus frondosus</name>
    <dbReference type="NCBI Taxonomy" id="5627"/>
    <lineage>
        <taxon>Eukaryota</taxon>
        <taxon>Fungi</taxon>
        <taxon>Dikarya</taxon>
        <taxon>Basidiomycota</taxon>
        <taxon>Agaricomycotina</taxon>
        <taxon>Agaricomycetes</taxon>
        <taxon>Polyporales</taxon>
        <taxon>Grifolaceae</taxon>
        <taxon>Grifola</taxon>
    </lineage>
</organism>
<name>A0A1C7MGL1_GRIFR</name>
<comment type="caution">
    <text evidence="2">The sequence shown here is derived from an EMBL/GenBank/DDBJ whole genome shotgun (WGS) entry which is preliminary data.</text>
</comment>
<dbReference type="InterPro" id="IPR042171">
    <property type="entry name" value="Acyl-CoA_hotdog"/>
</dbReference>
<dbReference type="InterPro" id="IPR052389">
    <property type="entry name" value="Sec_Metab_Biosynth-Assoc"/>
</dbReference>
<feature type="domain" description="Acyl-CoA thioesterase-like N-terminal HotDog" evidence="1">
    <location>
        <begin position="8"/>
        <end position="82"/>
    </location>
</feature>
<dbReference type="Gene3D" id="2.40.160.210">
    <property type="entry name" value="Acyl-CoA thioesterase, double hotdog domain"/>
    <property type="match status" value="1"/>
</dbReference>
<reference evidence="2 3" key="1">
    <citation type="submission" date="2016-03" db="EMBL/GenBank/DDBJ databases">
        <title>Whole genome sequencing of Grifola frondosa 9006-11.</title>
        <authorList>
            <person name="Min B."/>
            <person name="Park H."/>
            <person name="Kim J.-G."/>
            <person name="Cho H."/>
            <person name="Oh Y.-L."/>
            <person name="Kong W.-S."/>
            <person name="Choi I.-G."/>
        </authorList>
    </citation>
    <scope>NUCLEOTIDE SEQUENCE [LARGE SCALE GENOMIC DNA]</scope>
    <source>
        <strain evidence="2 3">9006-11</strain>
    </source>
</reference>
<dbReference type="PANTHER" id="PTHR38110:SF1">
    <property type="entry name" value="THIOESTERASE DOMAIN-CONTAINING PROTEIN"/>
    <property type="match status" value="1"/>
</dbReference>
<evidence type="ECO:0000259" key="1">
    <source>
        <dbReference type="Pfam" id="PF13622"/>
    </source>
</evidence>
<proteinExistence type="predicted"/>
<sequence length="226" mass="24640">MSPLHRPPQGGYSVGIILEAAIQHQSGSKHSDPIHLTVHFLRIPRRATLHVHARVLKIGRDFTNLLADLVQNVSVSASALLTLCTHLTSPHLAGHGDDHDAHDVGVLVPPSAPHVLTLAPPHPKARRTPMQTHPSKCTWVPDTRFWGTSKHIRSAYDPVCVARSKSDAEGMQLGTYFMLHTERGPLRPSMIPCVADSAMGLVESMGASVAEVHKWWYATTTLTIPA</sequence>
<gene>
    <name evidence="2" type="ORF">A0H81_03504</name>
</gene>
<evidence type="ECO:0000313" key="2">
    <source>
        <dbReference type="EMBL" id="OBZ76023.1"/>
    </source>
</evidence>
<dbReference type="AlphaFoldDB" id="A0A1C7MGL1"/>
<dbReference type="InterPro" id="IPR029069">
    <property type="entry name" value="HotDog_dom_sf"/>
</dbReference>
<dbReference type="STRING" id="5627.A0A1C7MGL1"/>
<keyword evidence="3" id="KW-1185">Reference proteome</keyword>
<dbReference type="InterPro" id="IPR049449">
    <property type="entry name" value="TesB_ACOT8-like_N"/>
</dbReference>
<protein>
    <recommendedName>
        <fullName evidence="1">Acyl-CoA thioesterase-like N-terminal HotDog domain-containing protein</fullName>
    </recommendedName>
</protein>
<accession>A0A1C7MGL1</accession>
<dbReference type="OrthoDB" id="2532955at2759"/>
<dbReference type="EMBL" id="LUGG01000003">
    <property type="protein sequence ID" value="OBZ76023.1"/>
    <property type="molecule type" value="Genomic_DNA"/>
</dbReference>
<evidence type="ECO:0000313" key="3">
    <source>
        <dbReference type="Proteomes" id="UP000092993"/>
    </source>
</evidence>
<dbReference type="Pfam" id="PF13622">
    <property type="entry name" value="4HBT_3"/>
    <property type="match status" value="1"/>
</dbReference>
<dbReference type="PANTHER" id="PTHR38110">
    <property type="entry name" value="CHROMOSOME 23, WHOLE GENOME SHOTGUN SEQUENCE"/>
    <property type="match status" value="1"/>
</dbReference>